<dbReference type="SMART" id="SM00382">
    <property type="entry name" value="AAA"/>
    <property type="match status" value="1"/>
</dbReference>
<proteinExistence type="predicted"/>
<dbReference type="InterPro" id="IPR003593">
    <property type="entry name" value="AAA+_ATPase"/>
</dbReference>
<dbReference type="InterPro" id="IPR058031">
    <property type="entry name" value="AAA_lid_NorR"/>
</dbReference>
<dbReference type="Gene3D" id="3.40.50.300">
    <property type="entry name" value="P-loop containing nucleotide triphosphate hydrolases"/>
    <property type="match status" value="1"/>
</dbReference>
<dbReference type="SUPFAM" id="SSF46689">
    <property type="entry name" value="Homeodomain-like"/>
    <property type="match status" value="1"/>
</dbReference>
<dbReference type="PANTHER" id="PTHR32071:SF113">
    <property type="entry name" value="ALGINATE BIOSYNTHESIS TRANSCRIPTIONAL REGULATORY PROTEIN ALGB"/>
    <property type="match status" value="1"/>
</dbReference>
<dbReference type="Gene3D" id="1.10.8.60">
    <property type="match status" value="1"/>
</dbReference>
<evidence type="ECO:0000256" key="2">
    <source>
        <dbReference type="ARBA" id="ARBA00022840"/>
    </source>
</evidence>
<keyword evidence="2" id="KW-0067">ATP-binding</keyword>
<dbReference type="InterPro" id="IPR027417">
    <property type="entry name" value="P-loop_NTPase"/>
</dbReference>
<evidence type="ECO:0000256" key="1">
    <source>
        <dbReference type="ARBA" id="ARBA00022741"/>
    </source>
</evidence>
<keyword evidence="5" id="KW-0597">Phosphoprotein</keyword>
<name>A0AAE9YZJ5_9GAMM</name>
<dbReference type="Pfam" id="PF00072">
    <property type="entry name" value="Response_reg"/>
    <property type="match status" value="1"/>
</dbReference>
<dbReference type="SUPFAM" id="SSF52172">
    <property type="entry name" value="CheY-like"/>
    <property type="match status" value="1"/>
</dbReference>
<dbReference type="AlphaFoldDB" id="A0AAE9YZJ5"/>
<protein>
    <submittedName>
        <fullName evidence="8">Sigma-54-dependent Fis family transcriptional regulator</fullName>
    </submittedName>
</protein>
<dbReference type="KEGG" id="tvd:SG34_022350"/>
<keyword evidence="1" id="KW-0547">Nucleotide-binding</keyword>
<dbReference type="GO" id="GO:0000160">
    <property type="term" value="P:phosphorelay signal transduction system"/>
    <property type="evidence" value="ECO:0007669"/>
    <property type="project" value="InterPro"/>
</dbReference>
<gene>
    <name evidence="8" type="ORF">SG34_022350</name>
</gene>
<accession>A0AAE9YZJ5</accession>
<evidence type="ECO:0000259" key="7">
    <source>
        <dbReference type="PROSITE" id="PS50110"/>
    </source>
</evidence>
<dbReference type="CDD" id="cd00009">
    <property type="entry name" value="AAA"/>
    <property type="match status" value="1"/>
</dbReference>
<dbReference type="EMBL" id="CP059733">
    <property type="protein sequence ID" value="WDE04076.1"/>
    <property type="molecule type" value="Genomic_DNA"/>
</dbReference>
<reference evidence="8 9" key="2">
    <citation type="journal article" date="2022" name="Mar. Drugs">
        <title>Bioassay-Guided Fractionation Leads to the Detection of Cholic Acid Generated by the Rare Thalassomonas sp.</title>
        <authorList>
            <person name="Pheiffer F."/>
            <person name="Schneider Y.K."/>
            <person name="Hansen E.H."/>
            <person name="Andersen J.H."/>
            <person name="Isaksson J."/>
            <person name="Busche T."/>
            <person name="R C."/>
            <person name="Kalinowski J."/>
            <person name="Zyl L.V."/>
            <person name="Trindade M."/>
        </authorList>
    </citation>
    <scope>NUCLEOTIDE SEQUENCE [LARGE SCALE GENOMIC DNA]</scope>
    <source>
        <strain evidence="8 9">XOM25</strain>
    </source>
</reference>
<reference evidence="8 9" key="1">
    <citation type="journal article" date="2015" name="Genome Announc.">
        <title>Draft Genome Sequences of Marine Isolates of Thalassomonas viridans and Thalassomonas actiniarum.</title>
        <authorList>
            <person name="Olonade I."/>
            <person name="van Zyl L.J."/>
            <person name="Trindade M."/>
        </authorList>
    </citation>
    <scope>NUCLEOTIDE SEQUENCE [LARGE SCALE GENOMIC DNA]</scope>
    <source>
        <strain evidence="8 9">XOM25</strain>
    </source>
</reference>
<dbReference type="Gene3D" id="3.40.50.2300">
    <property type="match status" value="1"/>
</dbReference>
<dbReference type="InterPro" id="IPR002078">
    <property type="entry name" value="Sigma_54_int"/>
</dbReference>
<dbReference type="PROSITE" id="PS50110">
    <property type="entry name" value="RESPONSE_REGULATORY"/>
    <property type="match status" value="1"/>
</dbReference>
<dbReference type="InterPro" id="IPR002197">
    <property type="entry name" value="HTH_Fis"/>
</dbReference>
<keyword evidence="3" id="KW-0805">Transcription regulation</keyword>
<evidence type="ECO:0000256" key="4">
    <source>
        <dbReference type="ARBA" id="ARBA00023163"/>
    </source>
</evidence>
<dbReference type="FunFam" id="3.40.50.300:FF:000006">
    <property type="entry name" value="DNA-binding transcriptional regulator NtrC"/>
    <property type="match status" value="1"/>
</dbReference>
<dbReference type="InterPro" id="IPR009057">
    <property type="entry name" value="Homeodomain-like_sf"/>
</dbReference>
<keyword evidence="4" id="KW-0804">Transcription</keyword>
<dbReference type="Pfam" id="PF25601">
    <property type="entry name" value="AAA_lid_14"/>
    <property type="match status" value="1"/>
</dbReference>
<dbReference type="Pfam" id="PF00158">
    <property type="entry name" value="Sigma54_activat"/>
    <property type="match status" value="1"/>
</dbReference>
<keyword evidence="9" id="KW-1185">Reference proteome</keyword>
<evidence type="ECO:0000313" key="9">
    <source>
        <dbReference type="Proteomes" id="UP000032352"/>
    </source>
</evidence>
<evidence type="ECO:0000256" key="3">
    <source>
        <dbReference type="ARBA" id="ARBA00023015"/>
    </source>
</evidence>
<organism evidence="8 9">
    <name type="scientific">Thalassomonas viridans</name>
    <dbReference type="NCBI Taxonomy" id="137584"/>
    <lineage>
        <taxon>Bacteria</taxon>
        <taxon>Pseudomonadati</taxon>
        <taxon>Pseudomonadota</taxon>
        <taxon>Gammaproteobacteria</taxon>
        <taxon>Alteromonadales</taxon>
        <taxon>Colwelliaceae</taxon>
        <taxon>Thalassomonas</taxon>
    </lineage>
</organism>
<dbReference type="PROSITE" id="PS50045">
    <property type="entry name" value="SIGMA54_INTERACT_4"/>
    <property type="match status" value="1"/>
</dbReference>
<dbReference type="RefSeq" id="WP_044839246.1">
    <property type="nucleotide sequence ID" value="NZ_CP059733.1"/>
</dbReference>
<evidence type="ECO:0000259" key="6">
    <source>
        <dbReference type="PROSITE" id="PS50045"/>
    </source>
</evidence>
<dbReference type="PRINTS" id="PR01590">
    <property type="entry name" value="HTHFIS"/>
</dbReference>
<feature type="domain" description="Response regulatory" evidence="7">
    <location>
        <begin position="11"/>
        <end position="128"/>
    </location>
</feature>
<feature type="modified residue" description="4-aspartylphosphate" evidence="5">
    <location>
        <position position="60"/>
    </location>
</feature>
<evidence type="ECO:0000313" key="8">
    <source>
        <dbReference type="EMBL" id="WDE04076.1"/>
    </source>
</evidence>
<feature type="domain" description="Sigma-54 factor interaction" evidence="6">
    <location>
        <begin position="154"/>
        <end position="383"/>
    </location>
</feature>
<dbReference type="InterPro" id="IPR011006">
    <property type="entry name" value="CheY-like_superfamily"/>
</dbReference>
<sequence>MGNHASAAAARILIADDDEDIRLSLALLLNAHGYQTLEAASPKEIAVRVSRDNPDLVLLDMNFSRDTTSGAEGLAQLAFLQQQQVPVILMTAWGSIELAVQGLKQGAGDFIEKPWDKHRLLQSIEQQLQLNKLQQKNSGFEQLLSGEGAQQQVWISESEPMQALDALVAQVAKTDANILILGENGTGKSQLAQRIHRLSSRSGHAFIAVNMAAIPDSLFESELFGHHKGAFTDAKQSRVGRFELAGGGTLFLDEIGTLPLALQPKLLRVLESGHYEVLGSSKTQTADVRLISATNADLEQLVADKAFRQDLLFRLNTLVLTLPPLRERTGDIMPLSRHFLEGFSCRYQKKGLVLGECAELALKQHSWCGNVRELSHVIERAVLLAPDNSVIPASRLSLSAGKSPEPDVPLQPLEELEQQLIRKALAATNGHVAKAAPLLGLSRNAMYRRLEKFGIVHDT</sequence>
<dbReference type="Proteomes" id="UP000032352">
    <property type="component" value="Chromosome"/>
</dbReference>
<evidence type="ECO:0000256" key="5">
    <source>
        <dbReference type="PROSITE-ProRule" id="PRU00169"/>
    </source>
</evidence>
<dbReference type="SMART" id="SM00448">
    <property type="entry name" value="REC"/>
    <property type="match status" value="1"/>
</dbReference>
<dbReference type="SUPFAM" id="SSF52540">
    <property type="entry name" value="P-loop containing nucleoside triphosphate hydrolases"/>
    <property type="match status" value="1"/>
</dbReference>
<dbReference type="GO" id="GO:0006355">
    <property type="term" value="P:regulation of DNA-templated transcription"/>
    <property type="evidence" value="ECO:0007669"/>
    <property type="project" value="InterPro"/>
</dbReference>
<dbReference type="InterPro" id="IPR001789">
    <property type="entry name" value="Sig_transdc_resp-reg_receiver"/>
</dbReference>
<dbReference type="PANTHER" id="PTHR32071">
    <property type="entry name" value="TRANSCRIPTIONAL REGULATORY PROTEIN"/>
    <property type="match status" value="1"/>
</dbReference>
<dbReference type="GO" id="GO:0005524">
    <property type="term" value="F:ATP binding"/>
    <property type="evidence" value="ECO:0007669"/>
    <property type="project" value="UniProtKB-KW"/>
</dbReference>
<dbReference type="Gene3D" id="1.10.10.60">
    <property type="entry name" value="Homeodomain-like"/>
    <property type="match status" value="1"/>
</dbReference>
<dbReference type="Pfam" id="PF02954">
    <property type="entry name" value="HTH_8"/>
    <property type="match status" value="1"/>
</dbReference>
<dbReference type="GO" id="GO:0043565">
    <property type="term" value="F:sequence-specific DNA binding"/>
    <property type="evidence" value="ECO:0007669"/>
    <property type="project" value="InterPro"/>
</dbReference>